<evidence type="ECO:0000313" key="4">
    <source>
        <dbReference type="Proteomes" id="UP000434172"/>
    </source>
</evidence>
<feature type="domain" description="Cyanovirin-N" evidence="2">
    <location>
        <begin position="144"/>
        <end position="202"/>
    </location>
</feature>
<dbReference type="OrthoDB" id="4672515at2759"/>
<keyword evidence="4" id="KW-1185">Reference proteome</keyword>
<evidence type="ECO:0000313" key="3">
    <source>
        <dbReference type="EMBL" id="KAF0326926.1"/>
    </source>
</evidence>
<proteinExistence type="predicted"/>
<dbReference type="Proteomes" id="UP000434172">
    <property type="component" value="Unassembled WGS sequence"/>
</dbReference>
<feature type="chain" id="PRO_5034954256" description="Cyanovirin-N domain-containing protein" evidence="1">
    <location>
        <begin position="20"/>
        <end position="228"/>
    </location>
</feature>
<dbReference type="SUPFAM" id="SSF51322">
    <property type="entry name" value="Cyanovirin-N"/>
    <property type="match status" value="2"/>
</dbReference>
<accession>A0A8H3WDQ6</accession>
<dbReference type="Gene3D" id="2.30.60.10">
    <property type="entry name" value="Cyanovirin-N"/>
    <property type="match status" value="2"/>
</dbReference>
<dbReference type="EMBL" id="WOWK01000026">
    <property type="protein sequence ID" value="KAF0326926.1"/>
    <property type="molecule type" value="Genomic_DNA"/>
</dbReference>
<name>A0A8H3WDQ6_9PEZI</name>
<feature type="signal peptide" evidence="1">
    <location>
        <begin position="1"/>
        <end position="19"/>
    </location>
</feature>
<sequence>MELIANLIIILIAIRQALAAGGFNDSCSEVRYWDPDSIYGRKNQASPYIVARCMDSSKKERCSWLPLTVCFSNDDGVFGYRKNSAAMKLSILSPVLLAAGALAALKDHCQFIRHIHTGNSEHPTIEYNCPSPNPVAWPYRACWYVDLGKCFINDMGQIRAQKDGAFSRSCRDCTFNSSTEIMRCRCDIGTFGTWRYSEVNINLALEYVSTEGVGCYREFFQTGCQNST</sequence>
<dbReference type="AlphaFoldDB" id="A0A8H3WDQ6"/>
<comment type="caution">
    <text evidence="3">The sequence shown here is derived from an EMBL/GenBank/DDBJ whole genome shotgun (WGS) entry which is preliminary data.</text>
</comment>
<reference evidence="3 4" key="1">
    <citation type="submission" date="2019-12" db="EMBL/GenBank/DDBJ databases">
        <title>A genome sequence resource for the geographically widespread anthracnose pathogen Colletotrichum asianum.</title>
        <authorList>
            <person name="Meng Y."/>
        </authorList>
    </citation>
    <scope>NUCLEOTIDE SEQUENCE [LARGE SCALE GENOMIC DNA]</scope>
    <source>
        <strain evidence="3 4">ICMP 18580</strain>
    </source>
</reference>
<dbReference type="InterPro" id="IPR036673">
    <property type="entry name" value="Cyanovirin-N_sf"/>
</dbReference>
<dbReference type="Pfam" id="PF08881">
    <property type="entry name" value="CVNH"/>
    <property type="match status" value="1"/>
</dbReference>
<keyword evidence="1" id="KW-0732">Signal</keyword>
<organism evidence="3 4">
    <name type="scientific">Colletotrichum asianum</name>
    <dbReference type="NCBI Taxonomy" id="702518"/>
    <lineage>
        <taxon>Eukaryota</taxon>
        <taxon>Fungi</taxon>
        <taxon>Dikarya</taxon>
        <taxon>Ascomycota</taxon>
        <taxon>Pezizomycotina</taxon>
        <taxon>Sordariomycetes</taxon>
        <taxon>Hypocreomycetidae</taxon>
        <taxon>Glomerellales</taxon>
        <taxon>Glomerellaceae</taxon>
        <taxon>Colletotrichum</taxon>
        <taxon>Colletotrichum gloeosporioides species complex</taxon>
    </lineage>
</organism>
<evidence type="ECO:0000259" key="2">
    <source>
        <dbReference type="Pfam" id="PF08881"/>
    </source>
</evidence>
<protein>
    <recommendedName>
        <fullName evidence="2">Cyanovirin-N domain-containing protein</fullName>
    </recommendedName>
</protein>
<evidence type="ECO:0000256" key="1">
    <source>
        <dbReference type="SAM" id="SignalP"/>
    </source>
</evidence>
<dbReference type="InterPro" id="IPR011058">
    <property type="entry name" value="Cyanovirin-N"/>
</dbReference>
<gene>
    <name evidence="3" type="ORF">GQ607_005690</name>
</gene>